<feature type="region of interest" description="Disordered" evidence="1">
    <location>
        <begin position="20"/>
        <end position="52"/>
    </location>
</feature>
<reference evidence="2" key="1">
    <citation type="submission" date="2022-11" db="EMBL/GenBank/DDBJ databases">
        <title>Identification and genomic analyses of a novel endophytic actinobacterium Streptomyces endophytica sp. nov. with potential for biocontrol of Yam anthracnose.</title>
        <authorList>
            <person name="Huang X."/>
        </authorList>
    </citation>
    <scope>NUCLEOTIDE SEQUENCE</scope>
    <source>
        <strain evidence="2">HNM0140</strain>
    </source>
</reference>
<protein>
    <submittedName>
        <fullName evidence="2">Uncharacterized protein</fullName>
    </submittedName>
</protein>
<dbReference type="EMBL" id="CP110636">
    <property type="protein sequence ID" value="UZJ29295.1"/>
    <property type="molecule type" value="Genomic_DNA"/>
</dbReference>
<accession>A0ABY6P679</accession>
<keyword evidence="3" id="KW-1185">Reference proteome</keyword>
<gene>
    <name evidence="2" type="ORF">OJ254_00775</name>
</gene>
<name>A0ABY6P679_9ACTN</name>
<proteinExistence type="predicted"/>
<evidence type="ECO:0000256" key="1">
    <source>
        <dbReference type="SAM" id="MobiDB-lite"/>
    </source>
</evidence>
<organism evidence="2 3">
    <name type="scientific">Streptomyces endophytica</name>
    <dbReference type="NCBI Taxonomy" id="2991496"/>
    <lineage>
        <taxon>Bacteria</taxon>
        <taxon>Bacillati</taxon>
        <taxon>Actinomycetota</taxon>
        <taxon>Actinomycetes</taxon>
        <taxon>Kitasatosporales</taxon>
        <taxon>Streptomycetaceae</taxon>
        <taxon>Streptomyces</taxon>
    </lineage>
</organism>
<dbReference type="RefSeq" id="WP_265360842.1">
    <property type="nucleotide sequence ID" value="NZ_CP110636.1"/>
</dbReference>
<evidence type="ECO:0000313" key="3">
    <source>
        <dbReference type="Proteomes" id="UP001164959"/>
    </source>
</evidence>
<sequence>MSQDIADGMLLAAPFIQPVEAGADDDAADGSAADGEGPRTPPVPGPAGRCSA</sequence>
<evidence type="ECO:0000313" key="2">
    <source>
        <dbReference type="EMBL" id="UZJ29295.1"/>
    </source>
</evidence>
<dbReference type="Proteomes" id="UP001164959">
    <property type="component" value="Chromosome"/>
</dbReference>